<organism evidence="7 8">
    <name type="scientific">Thioclava arctica</name>
    <dbReference type="NCBI Taxonomy" id="3238301"/>
    <lineage>
        <taxon>Bacteria</taxon>
        <taxon>Pseudomonadati</taxon>
        <taxon>Pseudomonadota</taxon>
        <taxon>Alphaproteobacteria</taxon>
        <taxon>Rhodobacterales</taxon>
        <taxon>Paracoccaceae</taxon>
        <taxon>Thioclava</taxon>
    </lineage>
</organism>
<sequence>MNMKNLKVFLLANAPVVLFILIFLIFGALSDRFLQFQSFENIVKQASFIGIVAIGMTFVMLTGGIDLSVGTNMYLSSVVAGLLMRDFGMTPAVAALGCIATGLVFGSINAFMIVRLRMVPFIVTLGMLVAGRGVGLFLTESRGIMIPNELLIFGAGRSFGLPNPILVFLSVALLGQIVLTRTRFGRHIYAVGNDAKGAKRAGVEVGRTMTLAYLVCGVCAALGGFVSVSQLGIVNAGFGEFSELYAIAAAVLGGASLFGGVGKVFPGTVLGAVLIQMVQSGLVFLRVDIYIQPLIQSVIILIAVVIDSVRNNMISLLARRKIRVDED</sequence>
<dbReference type="Pfam" id="PF02653">
    <property type="entry name" value="BPD_transp_2"/>
    <property type="match status" value="1"/>
</dbReference>
<feature type="transmembrane region" description="Helical" evidence="6">
    <location>
        <begin position="293"/>
        <end position="313"/>
    </location>
</feature>
<reference evidence="7 8" key="1">
    <citation type="journal article" date="2011" name="Int. J. Syst. Evol. Microbiol.">
        <title>Zhongshania antarctica gen. nov., sp. nov. and Zhongshania guokunii sp. nov., gammaproteobacteria respectively isolated from coastal attached (fast) ice and surface seawater of the Antarctic.</title>
        <authorList>
            <person name="Li H.J."/>
            <person name="Zhang X.Y."/>
            <person name="Chen C.X."/>
            <person name="Zhang Y.J."/>
            <person name="Gao Z.M."/>
            <person name="Yu Y."/>
            <person name="Chen X.L."/>
            <person name="Chen B."/>
            <person name="Zhang Y.Z."/>
        </authorList>
    </citation>
    <scope>NUCLEOTIDE SEQUENCE [LARGE SCALE GENOMIC DNA]</scope>
    <source>
        <strain evidence="7 8">15-R06ZXC-3</strain>
    </source>
</reference>
<comment type="caution">
    <text evidence="7">The sequence shown here is derived from an EMBL/GenBank/DDBJ whole genome shotgun (WGS) entry which is preliminary data.</text>
</comment>
<evidence type="ECO:0000256" key="5">
    <source>
        <dbReference type="ARBA" id="ARBA00023136"/>
    </source>
</evidence>
<protein>
    <submittedName>
        <fullName evidence="7">ABC transporter permease</fullName>
    </submittedName>
</protein>
<evidence type="ECO:0000256" key="6">
    <source>
        <dbReference type="SAM" id="Phobius"/>
    </source>
</evidence>
<feature type="transmembrane region" description="Helical" evidence="6">
    <location>
        <begin position="6"/>
        <end position="27"/>
    </location>
</feature>
<gene>
    <name evidence="7" type="ORF">AB4874_19185</name>
</gene>
<feature type="transmembrane region" description="Helical" evidence="6">
    <location>
        <begin position="159"/>
        <end position="179"/>
    </location>
</feature>
<feature type="transmembrane region" description="Helical" evidence="6">
    <location>
        <begin position="210"/>
        <end position="232"/>
    </location>
</feature>
<evidence type="ECO:0000256" key="1">
    <source>
        <dbReference type="ARBA" id="ARBA00004651"/>
    </source>
</evidence>
<keyword evidence="2" id="KW-1003">Cell membrane</keyword>
<accession>A0ABV3TQ55</accession>
<dbReference type="Proteomes" id="UP001557465">
    <property type="component" value="Unassembled WGS sequence"/>
</dbReference>
<evidence type="ECO:0000313" key="7">
    <source>
        <dbReference type="EMBL" id="MEX1663709.1"/>
    </source>
</evidence>
<feature type="transmembrane region" description="Helical" evidence="6">
    <location>
        <begin position="48"/>
        <end position="69"/>
    </location>
</feature>
<evidence type="ECO:0000313" key="8">
    <source>
        <dbReference type="Proteomes" id="UP001557465"/>
    </source>
</evidence>
<feature type="transmembrane region" description="Helical" evidence="6">
    <location>
        <begin position="118"/>
        <end position="139"/>
    </location>
</feature>
<evidence type="ECO:0000256" key="2">
    <source>
        <dbReference type="ARBA" id="ARBA00022475"/>
    </source>
</evidence>
<keyword evidence="3 6" id="KW-0812">Transmembrane</keyword>
<dbReference type="CDD" id="cd06579">
    <property type="entry name" value="TM_PBP1_transp_AraH_like"/>
    <property type="match status" value="1"/>
</dbReference>
<dbReference type="InterPro" id="IPR001851">
    <property type="entry name" value="ABC_transp_permease"/>
</dbReference>
<feature type="transmembrane region" description="Helical" evidence="6">
    <location>
        <begin position="89"/>
        <end position="111"/>
    </location>
</feature>
<feature type="transmembrane region" description="Helical" evidence="6">
    <location>
        <begin position="244"/>
        <end position="262"/>
    </location>
</feature>
<keyword evidence="8" id="KW-1185">Reference proteome</keyword>
<name>A0ABV3TQ55_9RHOB</name>
<evidence type="ECO:0000256" key="3">
    <source>
        <dbReference type="ARBA" id="ARBA00022692"/>
    </source>
</evidence>
<dbReference type="EMBL" id="JBFRYC010000025">
    <property type="protein sequence ID" value="MEX1663709.1"/>
    <property type="molecule type" value="Genomic_DNA"/>
</dbReference>
<dbReference type="PANTHER" id="PTHR32196">
    <property type="entry name" value="ABC TRANSPORTER PERMEASE PROTEIN YPHD-RELATED-RELATED"/>
    <property type="match status" value="1"/>
</dbReference>
<dbReference type="RefSeq" id="WP_368393209.1">
    <property type="nucleotide sequence ID" value="NZ_JBFRYC010000025.1"/>
</dbReference>
<comment type="subcellular location">
    <subcellularLocation>
        <location evidence="1">Cell membrane</location>
        <topology evidence="1">Multi-pass membrane protein</topology>
    </subcellularLocation>
</comment>
<proteinExistence type="predicted"/>
<keyword evidence="5 6" id="KW-0472">Membrane</keyword>
<dbReference type="PANTHER" id="PTHR32196:SF72">
    <property type="entry name" value="RIBOSE IMPORT PERMEASE PROTEIN RBSC"/>
    <property type="match status" value="1"/>
</dbReference>
<evidence type="ECO:0000256" key="4">
    <source>
        <dbReference type="ARBA" id="ARBA00022989"/>
    </source>
</evidence>
<keyword evidence="4 6" id="KW-1133">Transmembrane helix</keyword>